<keyword evidence="1" id="KW-0812">Transmembrane</keyword>
<keyword evidence="1" id="KW-1133">Transmembrane helix</keyword>
<dbReference type="EMBL" id="GAMC01000406">
    <property type="protein sequence ID" value="JAC06150.1"/>
    <property type="molecule type" value="mRNA"/>
</dbReference>
<reference evidence="2" key="2">
    <citation type="journal article" date="2014" name="BMC Genomics">
        <title>A genomic perspective to assessing quality of mass-reared SIT flies used in Mediterranean fruit fly (Ceratitis capitata) eradication in California.</title>
        <authorList>
            <person name="Calla B."/>
            <person name="Hall B."/>
            <person name="Hou S."/>
            <person name="Geib S.M."/>
        </authorList>
    </citation>
    <scope>NUCLEOTIDE SEQUENCE</scope>
</reference>
<protein>
    <submittedName>
        <fullName evidence="2">Uncharacterized protein</fullName>
    </submittedName>
</protein>
<feature type="transmembrane region" description="Helical" evidence="1">
    <location>
        <begin position="74"/>
        <end position="97"/>
    </location>
</feature>
<sequence length="118" mass="13449">MNLNSLIVMEARIERQQNDYGKITQKQEENQKQWKQSAGASICVDSKAALCVTVVGAMRGDVLAKSMEKGWHQLCYMLYILFTFDLLLLLLLVSLFGRSCKNLLNPSSISYMRICYCD</sequence>
<feature type="non-terminal residue" evidence="2">
    <location>
        <position position="118"/>
    </location>
</feature>
<reference evidence="2" key="1">
    <citation type="submission" date="2013-07" db="EMBL/GenBank/DDBJ databases">
        <authorList>
            <person name="Geib S."/>
        </authorList>
    </citation>
    <scope>NUCLEOTIDE SEQUENCE</scope>
</reference>
<organism evidence="2">
    <name type="scientific">Ceratitis capitata</name>
    <name type="common">Mediterranean fruit fly</name>
    <name type="synonym">Tephritis capitata</name>
    <dbReference type="NCBI Taxonomy" id="7213"/>
    <lineage>
        <taxon>Eukaryota</taxon>
        <taxon>Metazoa</taxon>
        <taxon>Ecdysozoa</taxon>
        <taxon>Arthropoda</taxon>
        <taxon>Hexapoda</taxon>
        <taxon>Insecta</taxon>
        <taxon>Pterygota</taxon>
        <taxon>Neoptera</taxon>
        <taxon>Endopterygota</taxon>
        <taxon>Diptera</taxon>
        <taxon>Brachycera</taxon>
        <taxon>Muscomorpha</taxon>
        <taxon>Tephritoidea</taxon>
        <taxon>Tephritidae</taxon>
        <taxon>Ceratitis</taxon>
        <taxon>Ceratitis</taxon>
    </lineage>
</organism>
<dbReference type="AlphaFoldDB" id="W8CED1"/>
<keyword evidence="1" id="KW-0472">Membrane</keyword>
<evidence type="ECO:0000313" key="2">
    <source>
        <dbReference type="EMBL" id="JAC06150.1"/>
    </source>
</evidence>
<evidence type="ECO:0000256" key="1">
    <source>
        <dbReference type="SAM" id="Phobius"/>
    </source>
</evidence>
<name>W8CED1_CERCA</name>
<accession>W8CED1</accession>
<proteinExistence type="evidence at transcript level"/>